<dbReference type="EMBL" id="LAZR01001720">
    <property type="protein sequence ID" value="KKN40176.1"/>
    <property type="molecule type" value="Genomic_DNA"/>
</dbReference>
<name>A0A0F9ST16_9ZZZZ</name>
<organism evidence="1">
    <name type="scientific">marine sediment metagenome</name>
    <dbReference type="NCBI Taxonomy" id="412755"/>
    <lineage>
        <taxon>unclassified sequences</taxon>
        <taxon>metagenomes</taxon>
        <taxon>ecological metagenomes</taxon>
    </lineage>
</organism>
<evidence type="ECO:0000313" key="1">
    <source>
        <dbReference type="EMBL" id="KKN40176.1"/>
    </source>
</evidence>
<accession>A0A0F9ST16</accession>
<reference evidence="1" key="1">
    <citation type="journal article" date="2015" name="Nature">
        <title>Complex archaea that bridge the gap between prokaryotes and eukaryotes.</title>
        <authorList>
            <person name="Spang A."/>
            <person name="Saw J.H."/>
            <person name="Jorgensen S.L."/>
            <person name="Zaremba-Niedzwiedzka K."/>
            <person name="Martijn J."/>
            <person name="Lind A.E."/>
            <person name="van Eijk R."/>
            <person name="Schleper C."/>
            <person name="Guy L."/>
            <person name="Ettema T.J."/>
        </authorList>
    </citation>
    <scope>NUCLEOTIDE SEQUENCE</scope>
</reference>
<proteinExistence type="predicted"/>
<sequence length="53" mass="6300">MRYEYLCPDCKKNVVLKRRIEDRHKRIECPWGPTGIDASVMQLVIQPTPFVIR</sequence>
<comment type="caution">
    <text evidence="1">The sequence shown here is derived from an EMBL/GenBank/DDBJ whole genome shotgun (WGS) entry which is preliminary data.</text>
</comment>
<gene>
    <name evidence="1" type="ORF">LCGC14_0736080</name>
</gene>
<dbReference type="AlphaFoldDB" id="A0A0F9ST16"/>
<protein>
    <submittedName>
        <fullName evidence="1">Uncharacterized protein</fullName>
    </submittedName>
</protein>